<dbReference type="NCBIfam" id="NF006778">
    <property type="entry name" value="PRK09293.1-1"/>
    <property type="match status" value="1"/>
</dbReference>
<keyword evidence="9" id="KW-0597">Phosphoprotein</keyword>
<dbReference type="HAMAP" id="MF_01855">
    <property type="entry name" value="FBPase_class1"/>
    <property type="match status" value="1"/>
</dbReference>
<dbReference type="Gene3D" id="3.40.190.80">
    <property type="match status" value="1"/>
</dbReference>
<dbReference type="GO" id="GO:0042132">
    <property type="term" value="F:fructose 1,6-bisphosphate 1-phosphatase activity"/>
    <property type="evidence" value="ECO:0007669"/>
    <property type="project" value="UniProtKB-EC"/>
</dbReference>
<dbReference type="PANTHER" id="PTHR11556">
    <property type="entry name" value="FRUCTOSE-1,6-BISPHOSPHATASE-RELATED"/>
    <property type="match status" value="1"/>
</dbReference>
<comment type="similarity">
    <text evidence="4 19">Belongs to the FBPase class 1 family.</text>
</comment>
<dbReference type="GO" id="GO:0030388">
    <property type="term" value="P:fructose 1,6-bisphosphate metabolic process"/>
    <property type="evidence" value="ECO:0007669"/>
    <property type="project" value="TreeGrafter"/>
</dbReference>
<dbReference type="GO" id="GO:0005986">
    <property type="term" value="P:sucrose biosynthetic process"/>
    <property type="evidence" value="ECO:0007669"/>
    <property type="project" value="TreeGrafter"/>
</dbReference>
<dbReference type="InterPro" id="IPR020548">
    <property type="entry name" value="Fructose_bisphosphatase_AS"/>
</dbReference>
<keyword evidence="12" id="KW-0460">Magnesium</keyword>
<evidence type="ECO:0000256" key="12">
    <source>
        <dbReference type="ARBA" id="ARBA00022842"/>
    </source>
</evidence>
<dbReference type="UniPathway" id="UPA00138"/>
<evidence type="ECO:0000259" key="22">
    <source>
        <dbReference type="Pfam" id="PF18913"/>
    </source>
</evidence>
<evidence type="ECO:0000313" key="24">
    <source>
        <dbReference type="Proteomes" id="UP000242450"/>
    </source>
</evidence>
<dbReference type="EC" id="3.1.3.11" evidence="6"/>
<evidence type="ECO:0000256" key="6">
    <source>
        <dbReference type="ARBA" id="ARBA00013093"/>
    </source>
</evidence>
<dbReference type="InterPro" id="IPR000146">
    <property type="entry name" value="FBPase_class-1"/>
</dbReference>
<proteinExistence type="inferred from homology"/>
<evidence type="ECO:0000256" key="4">
    <source>
        <dbReference type="ARBA" id="ARBA00010941"/>
    </source>
</evidence>
<gene>
    <name evidence="23" type="ORF">Celaphus_00017042</name>
</gene>
<keyword evidence="20" id="KW-0812">Transmembrane</keyword>
<dbReference type="PIRSF" id="PIRSF500210">
    <property type="entry name" value="FBPtase"/>
    <property type="match status" value="1"/>
</dbReference>
<evidence type="ECO:0000256" key="5">
    <source>
        <dbReference type="ARBA" id="ARBA00011881"/>
    </source>
</evidence>
<dbReference type="CDD" id="cd00354">
    <property type="entry name" value="FBPase"/>
    <property type="match status" value="1"/>
</dbReference>
<keyword evidence="7" id="KW-0312">Gluconeogenesis</keyword>
<feature type="domain" description="Fructose-1-6-bisphosphatase class 1 C-terminal" evidence="22">
    <location>
        <begin position="222"/>
        <end position="350"/>
    </location>
</feature>
<accession>A0A212CNE1</accession>
<comment type="caution">
    <text evidence="23">The sequence shown here is derived from an EMBL/GenBank/DDBJ whole genome shotgun (WGS) entry which is preliminary data.</text>
</comment>
<comment type="function">
    <text evidence="15">Catalyzes the hydrolysis of fructose 1,6-bisphosphate to fructose 6-phosphate in the presence of divalent cations, acting as a rate-limiting enzyme in gluconeogenesis. Plays a role in regulating glucose sensing and insulin secretion of pancreatic beta-cells. Appears to modulate glycerol gluconeogenesis in liver. Important regulator of appetite and adiposity; increased expression of the protein in liver after nutrient excess increases circulating satiety hormones and reduces appetite-stimulating neuropeptides and thus seems to provide a feedback mechanism to limit weight gain.</text>
</comment>
<evidence type="ECO:0000256" key="10">
    <source>
        <dbReference type="ARBA" id="ARBA00022723"/>
    </source>
</evidence>
<dbReference type="InterPro" id="IPR028343">
    <property type="entry name" value="FBPtase"/>
</dbReference>
<comment type="cofactor">
    <cofactor evidence="2">
        <name>Mg(2+)</name>
        <dbReference type="ChEBI" id="CHEBI:18420"/>
    </cofactor>
</comment>
<dbReference type="InterPro" id="IPR044015">
    <property type="entry name" value="FBPase_C_dom"/>
</dbReference>
<dbReference type="GO" id="GO:0006094">
    <property type="term" value="P:gluconeogenesis"/>
    <property type="evidence" value="ECO:0007669"/>
    <property type="project" value="UniProtKB-UniPathway"/>
</dbReference>
<evidence type="ECO:0000313" key="23">
    <source>
        <dbReference type="EMBL" id="OWK07364.1"/>
    </source>
</evidence>
<dbReference type="PRINTS" id="PR00115">
    <property type="entry name" value="F16BPHPHTASE"/>
</dbReference>
<dbReference type="PIRSF" id="PIRSF000904">
    <property type="entry name" value="FBPtase_SBPase"/>
    <property type="match status" value="1"/>
</dbReference>
<feature type="domain" description="Fructose-1-6-bisphosphatase class I N-terminal" evidence="21">
    <location>
        <begin position="77"/>
        <end position="217"/>
    </location>
</feature>
<name>A0A212CNE1_CEREH</name>
<evidence type="ECO:0000259" key="21">
    <source>
        <dbReference type="Pfam" id="PF00316"/>
    </source>
</evidence>
<keyword evidence="24" id="KW-1185">Reference proteome</keyword>
<dbReference type="Proteomes" id="UP000242450">
    <property type="component" value="Chromosome 16"/>
</dbReference>
<evidence type="ECO:0000256" key="1">
    <source>
        <dbReference type="ARBA" id="ARBA00001273"/>
    </source>
</evidence>
<evidence type="ECO:0000256" key="18">
    <source>
        <dbReference type="ARBA" id="ARBA00042792"/>
    </source>
</evidence>
<dbReference type="GO" id="GO:0046872">
    <property type="term" value="F:metal ion binding"/>
    <property type="evidence" value="ECO:0007669"/>
    <property type="project" value="UniProtKB-KW"/>
</dbReference>
<evidence type="ECO:0000256" key="2">
    <source>
        <dbReference type="ARBA" id="ARBA00001946"/>
    </source>
</evidence>
<comment type="pathway">
    <text evidence="3">Carbohydrate biosynthesis; gluconeogenesis.</text>
</comment>
<evidence type="ECO:0000256" key="13">
    <source>
        <dbReference type="ARBA" id="ARBA00022990"/>
    </source>
</evidence>
<dbReference type="GO" id="GO:0006002">
    <property type="term" value="P:fructose 6-phosphate metabolic process"/>
    <property type="evidence" value="ECO:0007669"/>
    <property type="project" value="TreeGrafter"/>
</dbReference>
<dbReference type="GO" id="GO:0005829">
    <property type="term" value="C:cytosol"/>
    <property type="evidence" value="ECO:0007669"/>
    <property type="project" value="TreeGrafter"/>
</dbReference>
<evidence type="ECO:0000256" key="11">
    <source>
        <dbReference type="ARBA" id="ARBA00022801"/>
    </source>
</evidence>
<comment type="subunit">
    <text evidence="5">Homotetramer.</text>
</comment>
<evidence type="ECO:0000256" key="8">
    <source>
        <dbReference type="ARBA" id="ARBA00022533"/>
    </source>
</evidence>
<sequence length="357" mass="38882">MTDQAAFDTNIVTLTRFVMEEGRKARGTGEMTQLLNSLCTAVKAISTAVRKAGIAHLCTNILVFMAYIFVAFFPSSYGIAGSTNVTGDQVKKLDVLSNDLVVNVLKSSFATCVLVSEEDKHAIIVEPEKRGKYVVCFDPLDGSSNIDCLVSIGTIFGIYRKISKDDPSEKDALQPGRNLVAAGYALYGSATMLVLAMANGVNCFMLDPAIGEFILVDRDVKIKKKGSIYSLNEGYAKDFDPALTEYVQRKKFPPDNSAPYGARYVGSMVADVHRTLVYGGIFMYPANKKSPNGKLRLLYECNPMAYVIEKAGGMATTGKEAVLDIIPTDIHQRAPIILGSPEDVTEFLEINKKHAAK</sequence>
<keyword evidence="13" id="KW-0007">Acetylation</keyword>
<feature type="domain" description="Fructose-1-6-bisphosphatase class I N-terminal" evidence="21">
    <location>
        <begin position="13"/>
        <end position="58"/>
    </location>
</feature>
<dbReference type="Pfam" id="PF00316">
    <property type="entry name" value="FBPase"/>
    <property type="match status" value="2"/>
</dbReference>
<keyword evidence="20" id="KW-0472">Membrane</keyword>
<evidence type="ECO:0000256" key="3">
    <source>
        <dbReference type="ARBA" id="ARBA00004742"/>
    </source>
</evidence>
<evidence type="ECO:0000256" key="15">
    <source>
        <dbReference type="ARBA" id="ARBA00037308"/>
    </source>
</evidence>
<evidence type="ECO:0000256" key="14">
    <source>
        <dbReference type="ARBA" id="ARBA00023277"/>
    </source>
</evidence>
<dbReference type="PANTHER" id="PTHR11556:SF11">
    <property type="entry name" value="FRUCTOSE-1,6-BISPHOSPHATASE 1"/>
    <property type="match status" value="1"/>
</dbReference>
<comment type="catalytic activity">
    <reaction evidence="1">
        <text>beta-D-fructose 1,6-bisphosphate + H2O = beta-D-fructose 6-phosphate + phosphate</text>
        <dbReference type="Rhea" id="RHEA:11064"/>
        <dbReference type="ChEBI" id="CHEBI:15377"/>
        <dbReference type="ChEBI" id="CHEBI:32966"/>
        <dbReference type="ChEBI" id="CHEBI:43474"/>
        <dbReference type="ChEBI" id="CHEBI:57634"/>
        <dbReference type="EC" id="3.1.3.11"/>
    </reaction>
</comment>
<reference evidence="23 24" key="1">
    <citation type="journal article" date="2018" name="Mol. Genet. Genomics">
        <title>The red deer Cervus elaphus genome CerEla1.0: sequencing, annotating, genes, and chromosomes.</title>
        <authorList>
            <person name="Bana N.A."/>
            <person name="Nyiri A."/>
            <person name="Nagy J."/>
            <person name="Frank K."/>
            <person name="Nagy T."/>
            <person name="Steger V."/>
            <person name="Schiller M."/>
            <person name="Lakatos P."/>
            <person name="Sugar L."/>
            <person name="Horn P."/>
            <person name="Barta E."/>
            <person name="Orosz L."/>
        </authorList>
    </citation>
    <scope>NUCLEOTIDE SEQUENCE [LARGE SCALE GENOMIC DNA]</scope>
    <source>
        <strain evidence="23">Hungarian</strain>
    </source>
</reference>
<keyword evidence="11 19" id="KW-0378">Hydrolase</keyword>
<evidence type="ECO:0000256" key="16">
    <source>
        <dbReference type="ARBA" id="ARBA00040734"/>
    </source>
</evidence>
<dbReference type="FunFam" id="3.40.190.80:FF:000001">
    <property type="entry name" value="Fructose-1,6-bisphosphatase class 1"/>
    <property type="match status" value="1"/>
</dbReference>
<protein>
    <recommendedName>
        <fullName evidence="16">Fructose-1,6-bisphosphatase 1</fullName>
        <ecNumber evidence="6">3.1.3.11</ecNumber>
    </recommendedName>
    <alternativeName>
        <fullName evidence="17">D-fructose-1,6-bisphosphate 1-phosphohydrolase 1</fullName>
    </alternativeName>
    <alternativeName>
        <fullName evidence="18">Liver FBPase</fullName>
    </alternativeName>
</protein>
<dbReference type="FunFam" id="3.30.540.10:FF:000037">
    <property type="entry name" value="Fructose-1,6-bisphosphatase 1"/>
    <property type="match status" value="1"/>
</dbReference>
<keyword evidence="20" id="KW-1133">Transmembrane helix</keyword>
<feature type="transmembrane region" description="Helical" evidence="20">
    <location>
        <begin position="53"/>
        <end position="73"/>
    </location>
</feature>
<evidence type="ECO:0000256" key="17">
    <source>
        <dbReference type="ARBA" id="ARBA00042758"/>
    </source>
</evidence>
<dbReference type="Gene3D" id="3.30.540.10">
    <property type="entry name" value="Fructose-1,6-Bisphosphatase, subunit A, domain 1"/>
    <property type="match status" value="1"/>
</dbReference>
<dbReference type="PROSITE" id="PS00124">
    <property type="entry name" value="FBPASE"/>
    <property type="match status" value="1"/>
</dbReference>
<organism evidence="23 24">
    <name type="scientific">Cervus elaphus hippelaphus</name>
    <name type="common">European red deer</name>
    <dbReference type="NCBI Taxonomy" id="46360"/>
    <lineage>
        <taxon>Eukaryota</taxon>
        <taxon>Metazoa</taxon>
        <taxon>Chordata</taxon>
        <taxon>Craniata</taxon>
        <taxon>Vertebrata</taxon>
        <taxon>Euteleostomi</taxon>
        <taxon>Mammalia</taxon>
        <taxon>Eutheria</taxon>
        <taxon>Laurasiatheria</taxon>
        <taxon>Artiodactyla</taxon>
        <taxon>Ruminantia</taxon>
        <taxon>Pecora</taxon>
        <taxon>Cervidae</taxon>
        <taxon>Cervinae</taxon>
        <taxon>Cervus</taxon>
    </lineage>
</organism>
<dbReference type="InterPro" id="IPR033391">
    <property type="entry name" value="FBPase_N"/>
</dbReference>
<evidence type="ECO:0000256" key="20">
    <source>
        <dbReference type="SAM" id="Phobius"/>
    </source>
</evidence>
<evidence type="ECO:0000256" key="7">
    <source>
        <dbReference type="ARBA" id="ARBA00022432"/>
    </source>
</evidence>
<dbReference type="EMBL" id="MKHE01000016">
    <property type="protein sequence ID" value="OWK07364.1"/>
    <property type="molecule type" value="Genomic_DNA"/>
</dbReference>
<dbReference type="SUPFAM" id="SSF56655">
    <property type="entry name" value="Carbohydrate phosphatase"/>
    <property type="match status" value="1"/>
</dbReference>
<keyword evidence="14 19" id="KW-0119">Carbohydrate metabolism</keyword>
<keyword evidence="10" id="KW-0479">Metal-binding</keyword>
<evidence type="ECO:0000256" key="19">
    <source>
        <dbReference type="RuleBase" id="RU000508"/>
    </source>
</evidence>
<keyword evidence="8" id="KW-0021">Allosteric enzyme</keyword>
<dbReference type="Pfam" id="PF18913">
    <property type="entry name" value="FBPase_C"/>
    <property type="match status" value="1"/>
</dbReference>
<dbReference type="OrthoDB" id="10256725at2759"/>
<dbReference type="GO" id="GO:0006000">
    <property type="term" value="P:fructose metabolic process"/>
    <property type="evidence" value="ECO:0007669"/>
    <property type="project" value="TreeGrafter"/>
</dbReference>
<dbReference type="AlphaFoldDB" id="A0A212CNE1"/>
<evidence type="ECO:0000256" key="9">
    <source>
        <dbReference type="ARBA" id="ARBA00022553"/>
    </source>
</evidence>